<dbReference type="Pfam" id="PF13439">
    <property type="entry name" value="Glyco_transf_4"/>
    <property type="match status" value="1"/>
</dbReference>
<gene>
    <name evidence="4" type="ORF">F0U83_01345</name>
</gene>
<dbReference type="KEGG" id="ncu:F0U83_01345"/>
<sequence>MQREPVYILLPPGEYFSEYNGGAVAIVVNSMSQHSDYTPTVIGDACSQSMSGAPFHPVAPFLYRLRSRSRAYAGACKTWLKRQPAGIVEVHNRIPLLMHLSDRVPQHKYCLYLHNDPLGMKGSKTAEERRQLLSKVACIYAVSEFVKNRFLDGLTEGGDKVHVLHNGIDPIIFQSYTEKEKQILFVGRIIPEKGVLQLARALKTVLPNHPDWCAVFVGARHFGNTQPTTGYEKAVLAELADLGEQVQYLNAIPHKAVMACYQRAKIAVVPSIWEEPFGRTALEAMSSSCALVSSDRGGLAEVVGSDGLIIDPESPLEISAALQHLIDQPSDAERLAKQAHQRALHLFHQQVIAQQHDRFRDSLSQV</sequence>
<dbReference type="InterPro" id="IPR001296">
    <property type="entry name" value="Glyco_trans_1"/>
</dbReference>
<evidence type="ECO:0000259" key="2">
    <source>
        <dbReference type="Pfam" id="PF00534"/>
    </source>
</evidence>
<feature type="domain" description="Glycosyl transferase family 1" evidence="2">
    <location>
        <begin position="178"/>
        <end position="341"/>
    </location>
</feature>
<dbReference type="SUPFAM" id="SSF53756">
    <property type="entry name" value="UDP-Glycosyltransferase/glycogen phosphorylase"/>
    <property type="match status" value="1"/>
</dbReference>
<evidence type="ECO:0000313" key="5">
    <source>
        <dbReference type="Proteomes" id="UP000324760"/>
    </source>
</evidence>
<dbReference type="PANTHER" id="PTHR46401:SF2">
    <property type="entry name" value="GLYCOSYLTRANSFERASE WBBK-RELATED"/>
    <property type="match status" value="1"/>
</dbReference>
<dbReference type="AlphaFoldDB" id="A0A5P1R706"/>
<dbReference type="Pfam" id="PF00534">
    <property type="entry name" value="Glycos_transf_1"/>
    <property type="match status" value="1"/>
</dbReference>
<dbReference type="GO" id="GO:0016757">
    <property type="term" value="F:glycosyltransferase activity"/>
    <property type="evidence" value="ECO:0007669"/>
    <property type="project" value="InterPro"/>
</dbReference>
<evidence type="ECO:0000256" key="1">
    <source>
        <dbReference type="ARBA" id="ARBA00022679"/>
    </source>
</evidence>
<evidence type="ECO:0000313" key="4">
    <source>
        <dbReference type="EMBL" id="QEQ95454.1"/>
    </source>
</evidence>
<accession>A0A5P1R706</accession>
<dbReference type="Proteomes" id="UP000324760">
    <property type="component" value="Chromosome"/>
</dbReference>
<name>A0A5P1R706_9GAMM</name>
<dbReference type="Gene3D" id="3.40.50.2000">
    <property type="entry name" value="Glycogen Phosphorylase B"/>
    <property type="match status" value="2"/>
</dbReference>
<evidence type="ECO:0000259" key="3">
    <source>
        <dbReference type="Pfam" id="PF13439"/>
    </source>
</evidence>
<protein>
    <submittedName>
        <fullName evidence="4">Glycosyltransferase family 4 protein</fullName>
    </submittedName>
</protein>
<keyword evidence="5" id="KW-1185">Reference proteome</keyword>
<organism evidence="4 5">
    <name type="scientific">Neptunomonas concharum</name>
    <dbReference type="NCBI Taxonomy" id="1031538"/>
    <lineage>
        <taxon>Bacteria</taxon>
        <taxon>Pseudomonadati</taxon>
        <taxon>Pseudomonadota</taxon>
        <taxon>Gammaproteobacteria</taxon>
        <taxon>Oceanospirillales</taxon>
        <taxon>Oceanospirillaceae</taxon>
        <taxon>Neptunomonas</taxon>
    </lineage>
</organism>
<dbReference type="InterPro" id="IPR028098">
    <property type="entry name" value="Glyco_trans_4-like_N"/>
</dbReference>
<dbReference type="GO" id="GO:0009103">
    <property type="term" value="P:lipopolysaccharide biosynthetic process"/>
    <property type="evidence" value="ECO:0007669"/>
    <property type="project" value="TreeGrafter"/>
</dbReference>
<dbReference type="PANTHER" id="PTHR46401">
    <property type="entry name" value="GLYCOSYLTRANSFERASE WBBK-RELATED"/>
    <property type="match status" value="1"/>
</dbReference>
<proteinExistence type="predicted"/>
<reference evidence="4 5" key="1">
    <citation type="journal article" date="2019" name="Biochem. Eng. J.">
        <title>Metabolic engineering of the marine bacteria Neptunomonas concharum for the production of acetoin and meso-2,3-butanediol from acetate.</title>
        <authorList>
            <person name="Li W."/>
            <person name="Pu N."/>
            <person name="Liu C.-X."/>
            <person name="Yuan Q.-P."/>
            <person name="Li Z.-J."/>
        </authorList>
    </citation>
    <scope>NUCLEOTIDE SEQUENCE [LARGE SCALE GENOMIC DNA]</scope>
    <source>
        <strain evidence="4 5">JCM17730</strain>
    </source>
</reference>
<feature type="domain" description="Glycosyltransferase subfamily 4-like N-terminal" evidence="3">
    <location>
        <begin position="51"/>
        <end position="170"/>
    </location>
</feature>
<keyword evidence="1 4" id="KW-0808">Transferase</keyword>
<dbReference type="EMBL" id="CP043869">
    <property type="protein sequence ID" value="QEQ95454.1"/>
    <property type="molecule type" value="Genomic_DNA"/>
</dbReference>
<dbReference type="RefSeq" id="WP_138986159.1">
    <property type="nucleotide sequence ID" value="NZ_CP043869.1"/>
</dbReference>
<dbReference type="OrthoDB" id="8523124at2"/>
<dbReference type="CDD" id="cd03801">
    <property type="entry name" value="GT4_PimA-like"/>
    <property type="match status" value="1"/>
</dbReference>